<feature type="domain" description="Rab-GAP TBC" evidence="1">
    <location>
        <begin position="12"/>
        <end position="46"/>
    </location>
</feature>
<name>A0ABN8QQH0_9CNID</name>
<protein>
    <recommendedName>
        <fullName evidence="1">Rab-GAP TBC domain-containing protein</fullName>
    </recommendedName>
</protein>
<dbReference type="Pfam" id="PF00566">
    <property type="entry name" value="RabGAP-TBC"/>
    <property type="match status" value="1"/>
</dbReference>
<gene>
    <name evidence="2" type="ORF">PLOB_00009473</name>
</gene>
<dbReference type="Proteomes" id="UP001159405">
    <property type="component" value="Unassembled WGS sequence"/>
</dbReference>
<dbReference type="PANTHER" id="PTHR47219">
    <property type="entry name" value="RAB GTPASE-ACTIVATING PROTEIN 1-LIKE"/>
    <property type="match status" value="1"/>
</dbReference>
<organism evidence="2 3">
    <name type="scientific">Porites lobata</name>
    <dbReference type="NCBI Taxonomy" id="104759"/>
    <lineage>
        <taxon>Eukaryota</taxon>
        <taxon>Metazoa</taxon>
        <taxon>Cnidaria</taxon>
        <taxon>Anthozoa</taxon>
        <taxon>Hexacorallia</taxon>
        <taxon>Scleractinia</taxon>
        <taxon>Fungiina</taxon>
        <taxon>Poritidae</taxon>
        <taxon>Porites</taxon>
    </lineage>
</organism>
<dbReference type="InterPro" id="IPR000195">
    <property type="entry name" value="Rab-GAP-TBC_dom"/>
</dbReference>
<evidence type="ECO:0000259" key="1">
    <source>
        <dbReference type="Pfam" id="PF00566"/>
    </source>
</evidence>
<evidence type="ECO:0000313" key="2">
    <source>
        <dbReference type="EMBL" id="CAH3168850.1"/>
    </source>
</evidence>
<accession>A0ABN8QQH0</accession>
<keyword evidence="3" id="KW-1185">Reference proteome</keyword>
<dbReference type="SUPFAM" id="SSF47923">
    <property type="entry name" value="Ypt/Rab-GAP domain of gyp1p"/>
    <property type="match status" value="1"/>
</dbReference>
<proteinExistence type="predicted"/>
<dbReference type="InterPro" id="IPR050302">
    <property type="entry name" value="Rab_GAP_TBC_domain"/>
</dbReference>
<sequence length="106" mass="12532">MVYFFCHDDTTRGTTLRVWDTFLFEGNKVLFRFALAVFKSTEEELLKCHDHMGIFNFLRQMPEKITDANTLSQIAFQVLNPFPMKMIRTKRAYHLEVVKVIITLLL</sequence>
<dbReference type="EMBL" id="CALNXK010000147">
    <property type="protein sequence ID" value="CAH3168850.1"/>
    <property type="molecule type" value="Genomic_DNA"/>
</dbReference>
<evidence type="ECO:0000313" key="3">
    <source>
        <dbReference type="Proteomes" id="UP001159405"/>
    </source>
</evidence>
<comment type="caution">
    <text evidence="2">The sequence shown here is derived from an EMBL/GenBank/DDBJ whole genome shotgun (WGS) entry which is preliminary data.</text>
</comment>
<dbReference type="InterPro" id="IPR035969">
    <property type="entry name" value="Rab-GAP_TBC_sf"/>
</dbReference>
<dbReference type="PANTHER" id="PTHR47219:SF20">
    <property type="entry name" value="TBC1 DOMAIN FAMILY MEMBER 2B"/>
    <property type="match status" value="1"/>
</dbReference>
<dbReference type="Gene3D" id="1.10.472.80">
    <property type="entry name" value="Ypt/Rab-GAP domain of gyp1p, domain 3"/>
    <property type="match status" value="1"/>
</dbReference>
<reference evidence="2 3" key="1">
    <citation type="submission" date="2022-05" db="EMBL/GenBank/DDBJ databases">
        <authorList>
            <consortium name="Genoscope - CEA"/>
            <person name="William W."/>
        </authorList>
    </citation>
    <scope>NUCLEOTIDE SEQUENCE [LARGE SCALE GENOMIC DNA]</scope>
</reference>